<feature type="region of interest" description="Disordered" evidence="1">
    <location>
        <begin position="642"/>
        <end position="667"/>
    </location>
</feature>
<proteinExistence type="predicted"/>
<sequence length="958" mass="102014">MDDELAVPRSTFVLAAGLAATLDSTSVEVARDTEEEETALEGVATEATEKGGGGVLETEAVGLIEEETIVSLVTVETEEEEVSQVIASVEIEQEVAAAVKNEEGGVAVAHAVEKEVLTTSGEGVETTGMMEEKVVEAEGVSVAAKLPITHDECETAIQLESFEASAVEVVESTRAASVVEDPNSEIDETMVIDRDVAATEAADSKARTSSLSCIPDHIRNNSYAVSSVAVAVAAAVAATLLARSCLHWDGLKRMKAIEVNRSVSWEKKHRGMFLTVAGVKGPKELLLFVMKRATTASITSREHVADSSVALIASLNLTRNGSNEDVDVGSPFAGVKGWGCTNSHRRDNRRVRHEEEATKAAWSATSEGLDGVLWFSFRRSAGQSIVTSSGSDKGDRVCRSGDGREWKILLAFFKILSRQTLDVDSAEETELEADESGDSEEDVRTMEDGGVVDWRADEEAAGADLARGHCHVVDAKSDKSLSETLALTSTSATAMEANGVIPAVNKCEEEEERTKAWGPYEVDTRPICAVSMLISRFEHLARCNAEEAASARTHSLRAACDSSVLPSPPWTWSCRSASWTAAHVKEQLDESLGADTIEEKEGMEGLADDEVAKVDEAPASKEVNEEAQADAMPMVTIEREETTITNESEESTRGEEVGVVDDVDGGGGTPETILVPEVSFGELVVKELTLEAEDVVNTSEATGEASNAFGGEALGPELVDESVDVVDSSVVTQDDTTEATTAVKVKTVRFAEENAVKNEVASVVSEAIEETPTFVERTDEVAETGVETCMTKEITIIDGATDVSTLSVNGLGDEAMQDDLAKAVQEVDEDAAPAVVLLIERIEAAVADFCTDEIVDASLSTKGQIDEQSSDSASVVKEVLPIDEEVEPLQIEGDCQQNKSNMMERRIPEVIHEAPSIPTKDIAVASEATAKGIVETSALASHLTKAVTDDMPEVEKTP</sequence>
<dbReference type="EMBL" id="CAKLBY020000392">
    <property type="protein sequence ID" value="CAK7948082.1"/>
    <property type="molecule type" value="Genomic_DNA"/>
</dbReference>
<reference evidence="2" key="1">
    <citation type="submission" date="2024-01" db="EMBL/GenBank/DDBJ databases">
        <authorList>
            <person name="Webb A."/>
        </authorList>
    </citation>
    <scope>NUCLEOTIDE SEQUENCE</scope>
    <source>
        <strain evidence="2">Pm1</strain>
    </source>
</reference>
<evidence type="ECO:0000313" key="3">
    <source>
        <dbReference type="Proteomes" id="UP001162060"/>
    </source>
</evidence>
<comment type="caution">
    <text evidence="2">The sequence shown here is derived from an EMBL/GenBank/DDBJ whole genome shotgun (WGS) entry which is preliminary data.</text>
</comment>
<name>A0AAV1VP71_9STRA</name>
<gene>
    <name evidence="2" type="ORF">PM001_LOCUS33232</name>
</gene>
<feature type="compositionally biased region" description="Acidic residues" evidence="1">
    <location>
        <begin position="424"/>
        <end position="441"/>
    </location>
</feature>
<evidence type="ECO:0000256" key="1">
    <source>
        <dbReference type="SAM" id="MobiDB-lite"/>
    </source>
</evidence>
<dbReference type="Proteomes" id="UP001162060">
    <property type="component" value="Unassembled WGS sequence"/>
</dbReference>
<protein>
    <submittedName>
        <fullName evidence="2">Uncharacterized protein</fullName>
    </submittedName>
</protein>
<accession>A0AAV1VP71</accession>
<dbReference type="AlphaFoldDB" id="A0AAV1VP71"/>
<organism evidence="2 3">
    <name type="scientific">Peronospora matthiolae</name>
    <dbReference type="NCBI Taxonomy" id="2874970"/>
    <lineage>
        <taxon>Eukaryota</taxon>
        <taxon>Sar</taxon>
        <taxon>Stramenopiles</taxon>
        <taxon>Oomycota</taxon>
        <taxon>Peronosporomycetes</taxon>
        <taxon>Peronosporales</taxon>
        <taxon>Peronosporaceae</taxon>
        <taxon>Peronospora</taxon>
    </lineage>
</organism>
<feature type="region of interest" description="Disordered" evidence="1">
    <location>
        <begin position="424"/>
        <end position="445"/>
    </location>
</feature>
<evidence type="ECO:0000313" key="2">
    <source>
        <dbReference type="EMBL" id="CAK7948082.1"/>
    </source>
</evidence>